<dbReference type="EMBL" id="DS990241">
    <property type="protein sequence ID" value="EEQ55592.1"/>
    <property type="molecule type" value="Genomic_DNA"/>
</dbReference>
<reference evidence="1" key="1">
    <citation type="submission" date="2008-08" db="EMBL/GenBank/DDBJ databases">
        <title>Annotation of Bifidobacterium longum subsp. infantis CCUG 52486.</title>
        <authorList>
            <consortium name="The Broad Institute Genome Sequencing Platform"/>
            <person name="Gougoulias C."/>
            <person name="Tuohy K.M."/>
            <person name="Gibson G.R."/>
            <person name="Ward D."/>
            <person name="Mehta T."/>
            <person name="Young S."/>
            <person name="Jaffe D."/>
            <person name="Gnerre S."/>
            <person name="Berlin A."/>
            <person name="Heiman D."/>
            <person name="Hepburn T."/>
            <person name="Shea T."/>
            <person name="Sykes S."/>
            <person name="Alvarado L."/>
            <person name="Kodira C."/>
            <person name="Borodovsky M."/>
            <person name="Lander E."/>
            <person name="Galagan J."/>
            <person name="Nusbaum C."/>
            <person name="Birren B."/>
        </authorList>
    </citation>
    <scope>NUCLEOTIDE SEQUENCE [LARGE SCALE GENOMIC DNA]</scope>
    <source>
        <strain evidence="1">CCUG 52486</strain>
    </source>
</reference>
<dbReference type="AlphaFoldDB" id="C5EC48"/>
<evidence type="ECO:0000313" key="1">
    <source>
        <dbReference type="EMBL" id="EEQ55592.1"/>
    </source>
</evidence>
<dbReference type="Proteomes" id="UP000005084">
    <property type="component" value="Unassembled WGS sequence"/>
</dbReference>
<accession>C5EC48</accession>
<gene>
    <name evidence="1" type="ORF">BLIG_01330</name>
</gene>
<organism evidence="1">
    <name type="scientific">Bifidobacterium longum subsp. infantis CCUG 52486</name>
    <dbReference type="NCBI Taxonomy" id="537937"/>
    <lineage>
        <taxon>Bacteria</taxon>
        <taxon>Bacillati</taxon>
        <taxon>Actinomycetota</taxon>
        <taxon>Actinomycetes</taxon>
        <taxon>Bifidobacteriales</taxon>
        <taxon>Bifidobacteriaceae</taxon>
        <taxon>Bifidobacterium</taxon>
    </lineage>
</organism>
<sequence>MLTSSNSSGVTRYMCSERHHHRPGMFHCRRTMGERPETRPENICLFPGFSLQ</sequence>
<protein>
    <submittedName>
        <fullName evidence="1">Uncharacterized protein</fullName>
    </submittedName>
</protein>
<dbReference type="HOGENOM" id="CLU_3077264_0_0_11"/>
<proteinExistence type="predicted"/>
<name>C5EC48_BIFLI</name>